<feature type="transmembrane region" description="Helical" evidence="7">
    <location>
        <begin position="218"/>
        <end position="240"/>
    </location>
</feature>
<feature type="transmembrane region" description="Helical" evidence="7">
    <location>
        <begin position="260"/>
        <end position="280"/>
    </location>
</feature>
<accession>A0A232FMF9</accession>
<organism evidence="8 9">
    <name type="scientific">Trichomalopsis sarcophagae</name>
    <dbReference type="NCBI Taxonomy" id="543379"/>
    <lineage>
        <taxon>Eukaryota</taxon>
        <taxon>Metazoa</taxon>
        <taxon>Ecdysozoa</taxon>
        <taxon>Arthropoda</taxon>
        <taxon>Hexapoda</taxon>
        <taxon>Insecta</taxon>
        <taxon>Pterygota</taxon>
        <taxon>Neoptera</taxon>
        <taxon>Endopterygota</taxon>
        <taxon>Hymenoptera</taxon>
        <taxon>Apocrita</taxon>
        <taxon>Proctotrupomorpha</taxon>
        <taxon>Chalcidoidea</taxon>
        <taxon>Pteromalidae</taxon>
        <taxon>Pteromalinae</taxon>
        <taxon>Trichomalopsis</taxon>
    </lineage>
</organism>
<comment type="caution">
    <text evidence="8">The sequence shown here is derived from an EMBL/GenBank/DDBJ whole genome shotgun (WGS) entry which is preliminary data.</text>
</comment>
<dbReference type="Pfam" id="PF00153">
    <property type="entry name" value="Mito_carr"/>
    <property type="match status" value="3"/>
</dbReference>
<dbReference type="InterPro" id="IPR023395">
    <property type="entry name" value="MCP_dom_sf"/>
</dbReference>
<dbReference type="PANTHER" id="PTHR46314">
    <property type="entry name" value="SOLUTE CARRIER FAMILY 25 MEMBER 44"/>
    <property type="match status" value="1"/>
</dbReference>
<dbReference type="GO" id="GO:0015658">
    <property type="term" value="F:branched-chain amino acid transmembrane transporter activity"/>
    <property type="evidence" value="ECO:0007669"/>
    <property type="project" value="InterPro"/>
</dbReference>
<dbReference type="GO" id="GO:0005739">
    <property type="term" value="C:mitochondrion"/>
    <property type="evidence" value="ECO:0007669"/>
    <property type="project" value="InterPro"/>
</dbReference>
<dbReference type="GO" id="GO:0009083">
    <property type="term" value="P:branched-chain amino acid catabolic process"/>
    <property type="evidence" value="ECO:0007669"/>
    <property type="project" value="InterPro"/>
</dbReference>
<keyword evidence="3 5" id="KW-0812">Transmembrane</keyword>
<evidence type="ECO:0000256" key="4">
    <source>
        <dbReference type="ARBA" id="ARBA00023136"/>
    </source>
</evidence>
<dbReference type="Gene3D" id="1.50.40.10">
    <property type="entry name" value="Mitochondrial carrier domain"/>
    <property type="match status" value="2"/>
</dbReference>
<dbReference type="PROSITE" id="PS50920">
    <property type="entry name" value="SOLCAR"/>
    <property type="match status" value="3"/>
</dbReference>
<dbReference type="InterPro" id="IPR042164">
    <property type="entry name" value="SLC25A44"/>
</dbReference>
<evidence type="ECO:0000313" key="9">
    <source>
        <dbReference type="Proteomes" id="UP000215335"/>
    </source>
</evidence>
<dbReference type="AlphaFoldDB" id="A0A232FMF9"/>
<evidence type="ECO:0000313" key="8">
    <source>
        <dbReference type="EMBL" id="OXU31638.1"/>
    </source>
</evidence>
<keyword evidence="6" id="KW-0813">Transport</keyword>
<keyword evidence="4 5" id="KW-0472">Membrane</keyword>
<evidence type="ECO:0000256" key="5">
    <source>
        <dbReference type="PROSITE-ProRule" id="PRU00282"/>
    </source>
</evidence>
<dbReference type="Proteomes" id="UP000215335">
    <property type="component" value="Unassembled WGS sequence"/>
</dbReference>
<dbReference type="InterPro" id="IPR018108">
    <property type="entry name" value="MCP_transmembrane"/>
</dbReference>
<dbReference type="PANTHER" id="PTHR46314:SF2">
    <property type="entry name" value="SOLUTE CARRIER FAMILY 25 MEMBER 44"/>
    <property type="match status" value="1"/>
</dbReference>
<gene>
    <name evidence="8" type="ORF">TSAR_016128</name>
</gene>
<feature type="repeat" description="Solcar" evidence="5">
    <location>
        <begin position="257"/>
        <end position="339"/>
    </location>
</feature>
<proteinExistence type="inferred from homology"/>
<sequence length="351" mass="40079">MCNNIGLARTWKVRLRCQAMNTNMATVEATPFIRTIEWDMMDKTKFFPLSMLSSFSVRCCLYPLTVIKTRLQIQRRSHMYTGMIDAYRKIYKLEGFSGLYRGFWISSIQIVSGVFYVSTYEGVRHILNREAMTSQLDSRIKALIGGGAASIVGQTIVVPFDVLSQHLMVLGVSYKHGKLAVDKMGMNPLGISFEPGKSRAQISSEIVRLIYQRDGFKGFYRGYVASLCAYVPNSALWWGLYTTYQDELIRILPNWVSHLLIQSIAATLGGFTTTIITNPLDVVRARLQVQRLDSMCNAFRVLWLEEGLHMFTKGLSARLVQSACFSFSIILGYETIKRVSIHEEYRNYVRW</sequence>
<protein>
    <recommendedName>
        <fullName evidence="10">Solute carrier family 25 member 44</fullName>
    </recommendedName>
</protein>
<feature type="repeat" description="Solcar" evidence="5">
    <location>
        <begin position="41"/>
        <end position="126"/>
    </location>
</feature>
<keyword evidence="7" id="KW-1133">Transmembrane helix</keyword>
<evidence type="ECO:0000256" key="3">
    <source>
        <dbReference type="ARBA" id="ARBA00022692"/>
    </source>
</evidence>
<keyword evidence="9" id="KW-1185">Reference proteome</keyword>
<feature type="repeat" description="Solcar" evidence="5">
    <location>
        <begin position="137"/>
        <end position="247"/>
    </location>
</feature>
<reference evidence="8 9" key="1">
    <citation type="journal article" date="2017" name="Curr. Biol.">
        <title>The Evolution of Venom by Co-option of Single-Copy Genes.</title>
        <authorList>
            <person name="Martinson E.O."/>
            <person name="Mrinalini"/>
            <person name="Kelkar Y.D."/>
            <person name="Chang C.H."/>
            <person name="Werren J.H."/>
        </authorList>
    </citation>
    <scope>NUCLEOTIDE SEQUENCE [LARGE SCALE GENOMIC DNA]</scope>
    <source>
        <strain evidence="8 9">Alberta</strain>
        <tissue evidence="8">Whole body</tissue>
    </source>
</reference>
<evidence type="ECO:0000256" key="1">
    <source>
        <dbReference type="ARBA" id="ARBA00004141"/>
    </source>
</evidence>
<evidence type="ECO:0008006" key="10">
    <source>
        <dbReference type="Google" id="ProtNLM"/>
    </source>
</evidence>
<dbReference type="SUPFAM" id="SSF103506">
    <property type="entry name" value="Mitochondrial carrier"/>
    <property type="match status" value="1"/>
</dbReference>
<dbReference type="OrthoDB" id="250329at2759"/>
<name>A0A232FMF9_9HYME</name>
<evidence type="ECO:0000256" key="2">
    <source>
        <dbReference type="ARBA" id="ARBA00006375"/>
    </source>
</evidence>
<dbReference type="STRING" id="543379.A0A232FMF9"/>
<evidence type="ECO:0000256" key="6">
    <source>
        <dbReference type="RuleBase" id="RU000488"/>
    </source>
</evidence>
<comment type="similarity">
    <text evidence="2 6">Belongs to the mitochondrial carrier (TC 2.A.29) family.</text>
</comment>
<dbReference type="EMBL" id="NNAY01000041">
    <property type="protein sequence ID" value="OXU31638.1"/>
    <property type="molecule type" value="Genomic_DNA"/>
</dbReference>
<evidence type="ECO:0000256" key="7">
    <source>
        <dbReference type="SAM" id="Phobius"/>
    </source>
</evidence>
<dbReference type="GO" id="GO:0016020">
    <property type="term" value="C:membrane"/>
    <property type="evidence" value="ECO:0007669"/>
    <property type="project" value="UniProtKB-SubCell"/>
</dbReference>
<comment type="subcellular location">
    <subcellularLocation>
        <location evidence="1">Membrane</location>
        <topology evidence="1">Multi-pass membrane protein</topology>
    </subcellularLocation>
</comment>